<feature type="disulfide bond" evidence="13">
    <location>
        <begin position="193"/>
        <end position="203"/>
    </location>
</feature>
<feature type="non-terminal residue" evidence="15">
    <location>
        <position position="586"/>
    </location>
</feature>
<keyword evidence="6" id="KW-0472">Membrane</keyword>
<evidence type="ECO:0000256" key="7">
    <source>
        <dbReference type="ARBA" id="ARBA00023157"/>
    </source>
</evidence>
<dbReference type="FunFam" id="3.10.250.10:FF:000016">
    <property type="entry name" value="Scavenger receptor cysteine-rich protein type 12"/>
    <property type="match status" value="1"/>
</dbReference>
<gene>
    <name evidence="15" type="ORF">IRJ41_021962</name>
</gene>
<feature type="disulfide bond" evidence="13">
    <location>
        <begin position="491"/>
        <end position="501"/>
    </location>
</feature>
<evidence type="ECO:0000256" key="9">
    <source>
        <dbReference type="ARBA" id="ARBA00023180"/>
    </source>
</evidence>
<dbReference type="Proteomes" id="UP001059041">
    <property type="component" value="Linkage Group LG24"/>
</dbReference>
<proteinExistence type="predicted"/>
<keyword evidence="7 13" id="KW-1015">Disulfide bond</keyword>
<keyword evidence="4" id="KW-0677">Repeat</keyword>
<dbReference type="PRINTS" id="PR00258">
    <property type="entry name" value="SPERACTRCPTR"/>
</dbReference>
<keyword evidence="5" id="KW-1133">Transmembrane helix</keyword>
<evidence type="ECO:0000313" key="16">
    <source>
        <dbReference type="Proteomes" id="UP001059041"/>
    </source>
</evidence>
<dbReference type="SMART" id="SM00202">
    <property type="entry name" value="SR"/>
    <property type="match status" value="5"/>
</dbReference>
<evidence type="ECO:0000256" key="4">
    <source>
        <dbReference type="ARBA" id="ARBA00022737"/>
    </source>
</evidence>
<evidence type="ECO:0000313" key="15">
    <source>
        <dbReference type="EMBL" id="KAI7792162.1"/>
    </source>
</evidence>
<keyword evidence="16" id="KW-1185">Reference proteome</keyword>
<evidence type="ECO:0000256" key="6">
    <source>
        <dbReference type="ARBA" id="ARBA00023136"/>
    </source>
</evidence>
<feature type="domain" description="SRCR" evidence="14">
    <location>
        <begin position="229"/>
        <end position="329"/>
    </location>
</feature>
<feature type="disulfide bond" evidence="13">
    <location>
        <begin position="267"/>
        <end position="328"/>
    </location>
</feature>
<comment type="caution">
    <text evidence="13">Lacks conserved residue(s) required for the propagation of feature annotation.</text>
</comment>
<dbReference type="InterPro" id="IPR001190">
    <property type="entry name" value="SRCR"/>
</dbReference>
<dbReference type="GO" id="GO:0016020">
    <property type="term" value="C:membrane"/>
    <property type="evidence" value="ECO:0007669"/>
    <property type="project" value="UniProtKB-SubCell"/>
</dbReference>
<comment type="subunit">
    <text evidence="11">Interacts with LGALS1 and laminin.</text>
</comment>
<comment type="subcellular location">
    <subcellularLocation>
        <location evidence="1">Membrane</location>
        <topology evidence="1">Single-pass membrane protein</topology>
    </subcellularLocation>
</comment>
<evidence type="ECO:0000256" key="5">
    <source>
        <dbReference type="ARBA" id="ARBA00022989"/>
    </source>
</evidence>
<keyword evidence="8" id="KW-0675">Receptor</keyword>
<keyword evidence="3" id="KW-0732">Signal</keyword>
<dbReference type="Gene3D" id="3.10.250.10">
    <property type="entry name" value="SRCR-like domain"/>
    <property type="match status" value="5"/>
</dbReference>
<evidence type="ECO:0000256" key="3">
    <source>
        <dbReference type="ARBA" id="ARBA00022729"/>
    </source>
</evidence>
<evidence type="ECO:0000256" key="10">
    <source>
        <dbReference type="ARBA" id="ARBA00058074"/>
    </source>
</evidence>
<evidence type="ECO:0000256" key="1">
    <source>
        <dbReference type="ARBA" id="ARBA00004167"/>
    </source>
</evidence>
<feature type="domain" description="SRCR" evidence="14">
    <location>
        <begin position="22"/>
        <end position="120"/>
    </location>
</feature>
<dbReference type="PROSITE" id="PS00420">
    <property type="entry name" value="SRCR_1"/>
    <property type="match status" value="3"/>
</dbReference>
<dbReference type="PANTHER" id="PTHR19331">
    <property type="entry name" value="SCAVENGER RECEPTOR DOMAIN-CONTAINING"/>
    <property type="match status" value="1"/>
</dbReference>
<keyword evidence="2" id="KW-0812">Transmembrane</keyword>
<evidence type="ECO:0000256" key="2">
    <source>
        <dbReference type="ARBA" id="ARBA00022692"/>
    </source>
</evidence>
<name>A0A9W7T7J1_TRIRA</name>
<sequence>YPLHGDFGRGHALSGQTLQSSVQLVNGFYSCSGRVEVFYSGQWGTVCEDDWTMEDGEVVCREMGCGSLNEEKKGSFFGEGSLPVLMNKVKCVGTESSLIDCPSDKGQISCDKKGAGVICAPNVGLMDGFDSCSGRVEVFKDGQWGTVCDDSWDLSDAAVVCREVGCGDAVEVKRGSYFGRGSGGPIKMHGVNCAGSELMLSSCVSDNGAVDPSVCDISKCAGVICQSLTRLVNSDKPCFGRVEVYLAGEWGTVCDGGWDEKDGIVVCREMGCGGLIEAIKDARCDMGSGPVWVKDLECLNSESMLRYCKIKEWKLDVCGHEKDSGINCQYPVRLTGGSICSGVVEVYRGGLWGPVCYDGWDLTDAAVVCRELDCGGVSEINSAPIQIPAKMNNVNCDGSESTLMRCGWSAQTCSSNLNATVRCRSMMVVNGPSRCSGTVQILHSGSWGAVCDAGWDVKDAQVVCRELGCVEVALAVSGLLAQQSWMTNVDCQGGENSLTECNCNFGSNLCGPESHAGVICEEVTYKYRLRIEVTGDPAVDPNDPEIKDIILRKIQEKLQVDKNFTLSWKSQSNGNIFQPKKSLKSL</sequence>
<feature type="domain" description="SRCR" evidence="14">
    <location>
        <begin position="426"/>
        <end position="521"/>
    </location>
</feature>
<evidence type="ECO:0000256" key="12">
    <source>
        <dbReference type="ARBA" id="ARBA00069168"/>
    </source>
</evidence>
<evidence type="ECO:0000259" key="14">
    <source>
        <dbReference type="PROSITE" id="PS50287"/>
    </source>
</evidence>
<feature type="domain" description="SRCR" evidence="14">
    <location>
        <begin position="123"/>
        <end position="226"/>
    </location>
</feature>
<comment type="caution">
    <text evidence="15">The sequence shown here is derived from an EMBL/GenBank/DDBJ whole genome shotgun (WGS) entry which is preliminary data.</text>
</comment>
<feature type="domain" description="SRCR" evidence="14">
    <location>
        <begin position="332"/>
        <end position="424"/>
    </location>
</feature>
<reference evidence="15" key="1">
    <citation type="submission" date="2021-02" db="EMBL/GenBank/DDBJ databases">
        <title>Comparative genomics reveals that relaxation of natural selection precedes convergent phenotypic evolution of cavefish.</title>
        <authorList>
            <person name="Peng Z."/>
        </authorList>
    </citation>
    <scope>NUCLEOTIDE SEQUENCE</scope>
    <source>
        <tissue evidence="15">Muscle</tissue>
    </source>
</reference>
<dbReference type="InterPro" id="IPR036772">
    <property type="entry name" value="SRCR-like_dom_sf"/>
</dbReference>
<evidence type="ECO:0000256" key="8">
    <source>
        <dbReference type="ARBA" id="ARBA00023170"/>
    </source>
</evidence>
<feature type="disulfide bond" evidence="13">
    <location>
        <begin position="91"/>
        <end position="101"/>
    </location>
</feature>
<feature type="disulfide bond" evidence="13">
    <location>
        <begin position="254"/>
        <end position="318"/>
    </location>
</feature>
<feature type="disulfide bond" evidence="13">
    <location>
        <begin position="396"/>
        <end position="406"/>
    </location>
</feature>
<dbReference type="EMBL" id="JAFHDT010000024">
    <property type="protein sequence ID" value="KAI7792162.1"/>
    <property type="molecule type" value="Genomic_DNA"/>
</dbReference>
<dbReference type="SUPFAM" id="SSF56487">
    <property type="entry name" value="SRCR-like"/>
    <property type="match status" value="5"/>
</dbReference>
<comment type="function">
    <text evidence="10">Binds to extracellular matrix proteins. Binds to pathogen-associated molecular patterns (PAMPs) present on the cell walls of Gram-positive and Gram-negative bacteria and fungi, behaving as a pattern recognition receptor (PRR). Induces bacterial and fungal aggregation and subsequent inhibition of PAMP-induced cytokine release. Does not possess intrinsic bactericidal activity. May play a role in the innate defense and homeostasis of certain epithelial surfaces.</text>
</comment>
<dbReference type="PROSITE" id="PS50287">
    <property type="entry name" value="SRCR_2"/>
    <property type="match status" value="5"/>
</dbReference>
<evidence type="ECO:0000256" key="11">
    <source>
        <dbReference type="ARBA" id="ARBA00064153"/>
    </source>
</evidence>
<dbReference type="AlphaFoldDB" id="A0A9W7T7J1"/>
<dbReference type="FunFam" id="3.10.250.10:FF:000009">
    <property type="entry name" value="WC1"/>
    <property type="match status" value="1"/>
</dbReference>
<keyword evidence="9" id="KW-0325">Glycoprotein</keyword>
<protein>
    <recommendedName>
        <fullName evidence="12">Soluble scavenger receptor cysteine-rich domain-containing protein SSC5D</fullName>
    </recommendedName>
</protein>
<organism evidence="15 16">
    <name type="scientific">Triplophysa rosa</name>
    <name type="common">Cave loach</name>
    <dbReference type="NCBI Taxonomy" id="992332"/>
    <lineage>
        <taxon>Eukaryota</taxon>
        <taxon>Metazoa</taxon>
        <taxon>Chordata</taxon>
        <taxon>Craniata</taxon>
        <taxon>Vertebrata</taxon>
        <taxon>Euteleostomi</taxon>
        <taxon>Actinopterygii</taxon>
        <taxon>Neopterygii</taxon>
        <taxon>Teleostei</taxon>
        <taxon>Ostariophysi</taxon>
        <taxon>Cypriniformes</taxon>
        <taxon>Nemacheilidae</taxon>
        <taxon>Triplophysa</taxon>
    </lineage>
</organism>
<dbReference type="FunFam" id="3.10.250.10:FF:000007">
    <property type="entry name" value="Soluble scavenger receptor cysteine-rich domain-containing protein SSC5D"/>
    <property type="match status" value="3"/>
</dbReference>
<accession>A0A9W7T7J1</accession>
<feature type="disulfide bond" evidence="13">
    <location>
        <begin position="298"/>
        <end position="308"/>
    </location>
</feature>
<evidence type="ECO:0000256" key="13">
    <source>
        <dbReference type="PROSITE-ProRule" id="PRU00196"/>
    </source>
</evidence>
<dbReference type="Pfam" id="PF00530">
    <property type="entry name" value="SRCR"/>
    <property type="match status" value="5"/>
</dbReference>